<dbReference type="Proteomes" id="UP000270046">
    <property type="component" value="Chromosome"/>
</dbReference>
<dbReference type="SUPFAM" id="SSF55781">
    <property type="entry name" value="GAF domain-like"/>
    <property type="match status" value="1"/>
</dbReference>
<keyword evidence="3" id="KW-0597">Phosphoprotein</keyword>
<dbReference type="EC" id="2.7.13.3" evidence="2"/>
<dbReference type="Pfam" id="PF13185">
    <property type="entry name" value="GAF_2"/>
    <property type="match status" value="1"/>
</dbReference>
<comment type="catalytic activity">
    <reaction evidence="1">
        <text>ATP + protein L-histidine = ADP + protein N-phospho-L-histidine.</text>
        <dbReference type="EC" id="2.7.13.3"/>
    </reaction>
</comment>
<dbReference type="InterPro" id="IPR052162">
    <property type="entry name" value="Sensor_kinase/Photoreceptor"/>
</dbReference>
<keyword evidence="4" id="KW-0808">Transferase</keyword>
<dbReference type="SMART" id="SM00091">
    <property type="entry name" value="PAS"/>
    <property type="match status" value="2"/>
</dbReference>
<dbReference type="InterPro" id="IPR003018">
    <property type="entry name" value="GAF"/>
</dbReference>
<reference evidence="7 8" key="1">
    <citation type="submission" date="2018-10" db="EMBL/GenBank/DDBJ databases">
        <title>Genome sequencing of Mucilaginibacter sp. HYN0043.</title>
        <authorList>
            <person name="Kim M."/>
            <person name="Yi H."/>
        </authorList>
    </citation>
    <scope>NUCLEOTIDE SEQUENCE [LARGE SCALE GENOMIC DNA]</scope>
    <source>
        <strain evidence="7 8">HYN0043</strain>
    </source>
</reference>
<dbReference type="PROSITE" id="PS50112">
    <property type="entry name" value="PAS"/>
    <property type="match status" value="1"/>
</dbReference>
<evidence type="ECO:0000313" key="8">
    <source>
        <dbReference type="Proteomes" id="UP000270046"/>
    </source>
</evidence>
<evidence type="ECO:0000256" key="4">
    <source>
        <dbReference type="ARBA" id="ARBA00022679"/>
    </source>
</evidence>
<dbReference type="RefSeq" id="WP_119407748.1">
    <property type="nucleotide sequence ID" value="NZ_CP032869.1"/>
</dbReference>
<accession>A0A494VJM1</accession>
<evidence type="ECO:0000313" key="7">
    <source>
        <dbReference type="EMBL" id="AYL94029.1"/>
    </source>
</evidence>
<dbReference type="NCBIfam" id="TIGR00229">
    <property type="entry name" value="sensory_box"/>
    <property type="match status" value="1"/>
</dbReference>
<dbReference type="Pfam" id="PF08447">
    <property type="entry name" value="PAS_3"/>
    <property type="match status" value="1"/>
</dbReference>
<dbReference type="Gene3D" id="3.30.450.40">
    <property type="match status" value="1"/>
</dbReference>
<evidence type="ECO:0000256" key="3">
    <source>
        <dbReference type="ARBA" id="ARBA00022553"/>
    </source>
</evidence>
<dbReference type="KEGG" id="muh:HYN43_001400"/>
<proteinExistence type="predicted"/>
<organism evidence="7 8">
    <name type="scientific">Mucilaginibacter celer</name>
    <dbReference type="NCBI Taxonomy" id="2305508"/>
    <lineage>
        <taxon>Bacteria</taxon>
        <taxon>Pseudomonadati</taxon>
        <taxon>Bacteroidota</taxon>
        <taxon>Sphingobacteriia</taxon>
        <taxon>Sphingobacteriales</taxon>
        <taxon>Sphingobacteriaceae</taxon>
        <taxon>Mucilaginibacter</taxon>
    </lineage>
</organism>
<dbReference type="PANTHER" id="PTHR43304">
    <property type="entry name" value="PHYTOCHROME-LIKE PROTEIN CPH1"/>
    <property type="match status" value="1"/>
</dbReference>
<dbReference type="InterPro" id="IPR013655">
    <property type="entry name" value="PAS_fold_3"/>
</dbReference>
<dbReference type="EMBL" id="CP032869">
    <property type="protein sequence ID" value="AYL94029.1"/>
    <property type="molecule type" value="Genomic_DNA"/>
</dbReference>
<dbReference type="PANTHER" id="PTHR43304:SF1">
    <property type="entry name" value="PAC DOMAIN-CONTAINING PROTEIN"/>
    <property type="match status" value="1"/>
</dbReference>
<gene>
    <name evidence="7" type="ORF">HYN43_001400</name>
</gene>
<name>A0A494VJM1_9SPHI</name>
<dbReference type="Gene3D" id="3.30.450.20">
    <property type="entry name" value="PAS domain"/>
    <property type="match status" value="2"/>
</dbReference>
<dbReference type="Gene3D" id="1.10.287.130">
    <property type="match status" value="1"/>
</dbReference>
<dbReference type="SUPFAM" id="SSF55785">
    <property type="entry name" value="PYP-like sensor domain (PAS domain)"/>
    <property type="match status" value="2"/>
</dbReference>
<dbReference type="InterPro" id="IPR029016">
    <property type="entry name" value="GAF-like_dom_sf"/>
</dbReference>
<dbReference type="InterPro" id="IPR003661">
    <property type="entry name" value="HisK_dim/P_dom"/>
</dbReference>
<dbReference type="Pfam" id="PF13426">
    <property type="entry name" value="PAS_9"/>
    <property type="match status" value="1"/>
</dbReference>
<feature type="domain" description="PAS" evidence="6">
    <location>
        <begin position="1"/>
        <end position="71"/>
    </location>
</feature>
<dbReference type="InterPro" id="IPR036097">
    <property type="entry name" value="HisK_dim/P_sf"/>
</dbReference>
<dbReference type="CDD" id="cd00082">
    <property type="entry name" value="HisKA"/>
    <property type="match status" value="1"/>
</dbReference>
<sequence>MNAKIISLFTHSKDVFFVMDMDGIILHTNQAFRNTFNYTEHDLADLNFEAICHPADKERKEENLGSLMRDKKLVGYQSRIKAKDGCYFSMIWSLILGEDENLIYATGNVLAAAPCEPGHDIVQHTIQSLNEGFVVLDAGWNIAGYNPAFQAMANLEHAALQKVNFMQIESLGLIDRVAEAFSQALAENKSVQVQYLNAHSNSWLRINIYPYNRQLAVFVRDITEIKMQEWVLKLEKDVLELNASTQNSLAQNTAELLKGIENIFPEMLCSVLEIDDHDKLVSLAAPRLPKAYCDLIEDMPIGPNIGSCGTAAFHRKQIIVSDIENDPLWANYKHLAQPYGLKACWSTPVISSKGAKVLATFAIYYHVSREPTELELSIIARTVNILRVLIESKRTEESIMEQNHRLQTIANISSHELRRPVATIMGLVNLFDDEDLQNPLNKEIMTHLDTTSQELDGVIHSIVERTVYIKASGTDD</sequence>
<dbReference type="OrthoDB" id="9759607at2"/>
<dbReference type="GO" id="GO:0000155">
    <property type="term" value="F:phosphorelay sensor kinase activity"/>
    <property type="evidence" value="ECO:0007669"/>
    <property type="project" value="InterPro"/>
</dbReference>
<protein>
    <recommendedName>
        <fullName evidence="2">histidine kinase</fullName>
        <ecNumber evidence="2">2.7.13.3</ecNumber>
    </recommendedName>
</protein>
<dbReference type="InterPro" id="IPR000014">
    <property type="entry name" value="PAS"/>
</dbReference>
<evidence type="ECO:0000256" key="2">
    <source>
        <dbReference type="ARBA" id="ARBA00012438"/>
    </source>
</evidence>
<evidence type="ECO:0000256" key="5">
    <source>
        <dbReference type="ARBA" id="ARBA00022777"/>
    </source>
</evidence>
<dbReference type="CDD" id="cd00130">
    <property type="entry name" value="PAS"/>
    <property type="match status" value="2"/>
</dbReference>
<dbReference type="SUPFAM" id="SSF47384">
    <property type="entry name" value="Homodimeric domain of signal transducing histidine kinase"/>
    <property type="match status" value="1"/>
</dbReference>
<evidence type="ECO:0000256" key="1">
    <source>
        <dbReference type="ARBA" id="ARBA00000085"/>
    </source>
</evidence>
<evidence type="ECO:0000259" key="6">
    <source>
        <dbReference type="PROSITE" id="PS50112"/>
    </source>
</evidence>
<keyword evidence="5" id="KW-0418">Kinase</keyword>
<keyword evidence="8" id="KW-1185">Reference proteome</keyword>
<dbReference type="AlphaFoldDB" id="A0A494VJM1"/>
<dbReference type="InterPro" id="IPR035965">
    <property type="entry name" value="PAS-like_dom_sf"/>
</dbReference>